<accession>A0AAV5MU28</accession>
<dbReference type="EMBL" id="BPVZ01000674">
    <property type="protein sequence ID" value="GKV52338.1"/>
    <property type="molecule type" value="Genomic_DNA"/>
</dbReference>
<dbReference type="PANTHER" id="PTHR27002">
    <property type="entry name" value="RECEPTOR-LIKE SERINE/THREONINE-PROTEIN KINASE SD1-8"/>
    <property type="match status" value="1"/>
</dbReference>
<evidence type="ECO:0000256" key="4">
    <source>
        <dbReference type="ARBA" id="ARBA00022777"/>
    </source>
</evidence>
<dbReference type="GO" id="GO:0005886">
    <property type="term" value="C:plasma membrane"/>
    <property type="evidence" value="ECO:0007669"/>
    <property type="project" value="TreeGrafter"/>
</dbReference>
<feature type="non-terminal residue" evidence="6">
    <location>
        <position position="80"/>
    </location>
</feature>
<evidence type="ECO:0000313" key="7">
    <source>
        <dbReference type="Proteomes" id="UP001054252"/>
    </source>
</evidence>
<evidence type="ECO:0000256" key="1">
    <source>
        <dbReference type="ARBA" id="ARBA00022527"/>
    </source>
</evidence>
<evidence type="ECO:0000256" key="3">
    <source>
        <dbReference type="ARBA" id="ARBA00022741"/>
    </source>
</evidence>
<dbReference type="GO" id="GO:0005524">
    <property type="term" value="F:ATP binding"/>
    <property type="evidence" value="ECO:0007669"/>
    <property type="project" value="UniProtKB-KW"/>
</dbReference>
<keyword evidence="2" id="KW-0808">Transferase</keyword>
<keyword evidence="5" id="KW-0067">ATP-binding</keyword>
<dbReference type="AlphaFoldDB" id="A0AAV5MU28"/>
<dbReference type="SUPFAM" id="SSF56112">
    <property type="entry name" value="Protein kinase-like (PK-like)"/>
    <property type="match status" value="1"/>
</dbReference>
<evidence type="ECO:0000256" key="5">
    <source>
        <dbReference type="ARBA" id="ARBA00022840"/>
    </source>
</evidence>
<sequence length="80" mass="9047">MLFMAICIYCFVRRKIKGTGRRSYRSSSFFVNSLNRKDEIDKNDSSTDLPFFNLSTIAAATNNFSLENKLGEGGFGSVYK</sequence>
<keyword evidence="3" id="KW-0547">Nucleotide-binding</keyword>
<reference evidence="6 7" key="1">
    <citation type="journal article" date="2021" name="Commun. Biol.">
        <title>The genome of Shorea leprosula (Dipterocarpaceae) highlights the ecological relevance of drought in aseasonal tropical rainforests.</title>
        <authorList>
            <person name="Ng K.K.S."/>
            <person name="Kobayashi M.J."/>
            <person name="Fawcett J.A."/>
            <person name="Hatakeyama M."/>
            <person name="Paape T."/>
            <person name="Ng C.H."/>
            <person name="Ang C.C."/>
            <person name="Tnah L.H."/>
            <person name="Lee C.T."/>
            <person name="Nishiyama T."/>
            <person name="Sese J."/>
            <person name="O'Brien M.J."/>
            <person name="Copetti D."/>
            <person name="Mohd Noor M.I."/>
            <person name="Ong R.C."/>
            <person name="Putra M."/>
            <person name="Sireger I.Z."/>
            <person name="Indrioko S."/>
            <person name="Kosugi Y."/>
            <person name="Izuno A."/>
            <person name="Isagi Y."/>
            <person name="Lee S.L."/>
            <person name="Shimizu K.K."/>
        </authorList>
    </citation>
    <scope>NUCLEOTIDE SEQUENCE [LARGE SCALE GENOMIC DNA]</scope>
    <source>
        <strain evidence="6">214</strain>
    </source>
</reference>
<dbReference type="Gene3D" id="3.30.200.20">
    <property type="entry name" value="Phosphorylase Kinase, domain 1"/>
    <property type="match status" value="1"/>
</dbReference>
<protein>
    <submittedName>
        <fullName evidence="6">Uncharacterized protein</fullName>
    </submittedName>
</protein>
<dbReference type="GO" id="GO:0004674">
    <property type="term" value="F:protein serine/threonine kinase activity"/>
    <property type="evidence" value="ECO:0007669"/>
    <property type="project" value="UniProtKB-KW"/>
</dbReference>
<gene>
    <name evidence="6" type="ORF">SLEP1_g58927</name>
</gene>
<keyword evidence="7" id="KW-1185">Reference proteome</keyword>
<evidence type="ECO:0000313" key="6">
    <source>
        <dbReference type="EMBL" id="GKV52338.1"/>
    </source>
</evidence>
<evidence type="ECO:0000256" key="2">
    <source>
        <dbReference type="ARBA" id="ARBA00022679"/>
    </source>
</evidence>
<dbReference type="PANTHER" id="PTHR27002:SF1095">
    <property type="entry name" value="G-TYPE LECTIN S-RECEPTOR-LIKE SERINE_THREONINE-PROTEIN KINASE RKS1"/>
    <property type="match status" value="1"/>
</dbReference>
<proteinExistence type="predicted"/>
<keyword evidence="4" id="KW-0418">Kinase</keyword>
<comment type="caution">
    <text evidence="6">The sequence shown here is derived from an EMBL/GenBank/DDBJ whole genome shotgun (WGS) entry which is preliminary data.</text>
</comment>
<dbReference type="InterPro" id="IPR011009">
    <property type="entry name" value="Kinase-like_dom_sf"/>
</dbReference>
<name>A0AAV5MU28_9ROSI</name>
<dbReference type="Proteomes" id="UP001054252">
    <property type="component" value="Unassembled WGS sequence"/>
</dbReference>
<organism evidence="6 7">
    <name type="scientific">Rubroshorea leprosula</name>
    <dbReference type="NCBI Taxonomy" id="152421"/>
    <lineage>
        <taxon>Eukaryota</taxon>
        <taxon>Viridiplantae</taxon>
        <taxon>Streptophyta</taxon>
        <taxon>Embryophyta</taxon>
        <taxon>Tracheophyta</taxon>
        <taxon>Spermatophyta</taxon>
        <taxon>Magnoliopsida</taxon>
        <taxon>eudicotyledons</taxon>
        <taxon>Gunneridae</taxon>
        <taxon>Pentapetalae</taxon>
        <taxon>rosids</taxon>
        <taxon>malvids</taxon>
        <taxon>Malvales</taxon>
        <taxon>Dipterocarpaceae</taxon>
        <taxon>Rubroshorea</taxon>
    </lineage>
</organism>
<keyword evidence="1" id="KW-0723">Serine/threonine-protein kinase</keyword>